<accession>A0A7G4AVW1</accession>
<dbReference type="EMBL" id="MT711976">
    <property type="protein sequence ID" value="QMP84151.1"/>
    <property type="molecule type" value="Genomic_DNA"/>
</dbReference>
<proteinExistence type="predicted"/>
<name>A0A7G4AVW1_9CAUD</name>
<reference evidence="1 3" key="1">
    <citation type="submission" date="2020-07" db="EMBL/GenBank/DDBJ databases">
        <title>Streptomyces phage Genome sequencing and assembly.</title>
        <authorList>
            <person name="Sharma V."/>
            <person name="Hardy A."/>
            <person name="Frunzke J."/>
        </authorList>
    </citation>
    <scope>NUCLEOTIDE SEQUENCE [LARGE SCALE GENOMIC DNA]</scope>
</reference>
<sequence>MSGYVRVGAFKTTSKFPAYAIANSRQDIVYNMKKAAKRNDKETYLIMLKLRGFVSKASREYHTEGKQSISLSFEDWRNGPKYVVRENGRFKAVFPR</sequence>
<gene>
    <name evidence="1" type="ORF">HUN41_00021</name>
    <name evidence="2" type="ORF">HUN41_00287</name>
</gene>
<keyword evidence="3" id="KW-1185">Reference proteome</keyword>
<dbReference type="EMBL" id="MT711976">
    <property type="protein sequence ID" value="QMP84375.1"/>
    <property type="molecule type" value="Genomic_DNA"/>
</dbReference>
<evidence type="ECO:0000313" key="3">
    <source>
        <dbReference type="Proteomes" id="UP000515922"/>
    </source>
</evidence>
<evidence type="ECO:0000313" key="2">
    <source>
        <dbReference type="EMBL" id="QMP84375.1"/>
    </source>
</evidence>
<dbReference type="Proteomes" id="UP000515922">
    <property type="component" value="Segment"/>
</dbReference>
<evidence type="ECO:0000313" key="1">
    <source>
        <dbReference type="EMBL" id="QMP84151.1"/>
    </source>
</evidence>
<protein>
    <submittedName>
        <fullName evidence="1">Uncharacterized protein</fullName>
    </submittedName>
</protein>
<organism evidence="1 3">
    <name type="scientific">Streptomyces phage Coruscant</name>
    <dbReference type="NCBI Taxonomy" id="2739834"/>
    <lineage>
        <taxon>Viruses</taxon>
        <taxon>Duplodnaviria</taxon>
        <taxon>Heunggongvirae</taxon>
        <taxon>Uroviricota</taxon>
        <taxon>Caudoviricetes</taxon>
        <taxon>Stanwilliamsviridae</taxon>
        <taxon>Boydwoodruffvirinae</taxon>
        <taxon>Coruscantvirus</taxon>
        <taxon>Coruscantvirus coruscant</taxon>
    </lineage>
</organism>